<dbReference type="GO" id="GO:0005654">
    <property type="term" value="C:nucleoplasm"/>
    <property type="evidence" value="ECO:0007669"/>
    <property type="project" value="UniProtKB-ARBA"/>
</dbReference>
<dbReference type="PANTHER" id="PTHR12396">
    <property type="entry name" value="METHYL-CPG BINDING PROTEIN, MBD"/>
    <property type="match status" value="1"/>
</dbReference>
<reference evidence="13 14" key="1">
    <citation type="journal article" date="2011" name="Proc. Natl. Acad. Sci. U.S.A.">
        <title>Genetic diversity and population structure of the endangered marsupial Sarcophilus harrisii (Tasmanian devil).</title>
        <authorList>
            <person name="Miller W."/>
            <person name="Hayes V.M."/>
            <person name="Ratan A."/>
            <person name="Petersen D.C."/>
            <person name="Wittekindt N.E."/>
            <person name="Miller J."/>
            <person name="Walenz B."/>
            <person name="Knight J."/>
            <person name="Qi J."/>
            <person name="Zhao F."/>
            <person name="Wang Q."/>
            <person name="Bedoya-Reina O.C."/>
            <person name="Katiyar N."/>
            <person name="Tomsho L.P."/>
            <person name="Kasson L.M."/>
            <person name="Hardie R.A."/>
            <person name="Woodbridge P."/>
            <person name="Tindall E.A."/>
            <person name="Bertelsen M.F."/>
            <person name="Dixon D."/>
            <person name="Pyecroft S."/>
            <person name="Helgen K.M."/>
            <person name="Lesk A.M."/>
            <person name="Pringle T.H."/>
            <person name="Patterson N."/>
            <person name="Zhang Y."/>
            <person name="Kreiss A."/>
            <person name="Woods G.M."/>
            <person name="Jones M.E."/>
            <person name="Schuster S.C."/>
        </authorList>
    </citation>
    <scope>NUCLEOTIDE SEQUENCE [LARGE SCALE GENOMIC DNA]</scope>
</reference>
<dbReference type="Pfam" id="PF02008">
    <property type="entry name" value="zf-CXXC"/>
    <property type="match status" value="2"/>
</dbReference>
<dbReference type="InterPro" id="IPR002857">
    <property type="entry name" value="Znf_CXXC"/>
</dbReference>
<evidence type="ECO:0000256" key="8">
    <source>
        <dbReference type="ARBA" id="ARBA00023242"/>
    </source>
</evidence>
<feature type="region of interest" description="Disordered" evidence="10">
    <location>
        <begin position="541"/>
        <end position="567"/>
    </location>
</feature>
<protein>
    <recommendedName>
        <fullName evidence="15">Methyl-CpG binding domain protein 1</fullName>
    </recommendedName>
</protein>
<dbReference type="KEGG" id="shr:105749301"/>
<keyword evidence="7" id="KW-0804">Transcription</keyword>
<feature type="domain" description="CXXC-type" evidence="12">
    <location>
        <begin position="396"/>
        <end position="447"/>
    </location>
</feature>
<keyword evidence="4" id="KW-0862">Zinc</keyword>
<evidence type="ECO:0000256" key="9">
    <source>
        <dbReference type="PROSITE-ProRule" id="PRU00509"/>
    </source>
</evidence>
<feature type="region of interest" description="Disordered" evidence="10">
    <location>
        <begin position="1"/>
        <end position="21"/>
    </location>
</feature>
<dbReference type="InterPro" id="IPR016177">
    <property type="entry name" value="DNA-bd_dom_sf"/>
</dbReference>
<sequence>MAPKPGSRDDPKATKRSPLSRRRFSKAEDWFDCPALGPGWKRRENFRKKGATCGLSDTYYLSPSGERIRSKVELARYLGPGWDLSGFHFKLGILQPSPARAAPPQNETKRPRRGPGRPRKETALSPLEQPDSQMPLAGLITADGVEAPEPRDPAEAPRTDPTGAPDADPGGAAHGDPADTPPSDPADVPRSEPAGAPPSDPASAPRSDIAEVPASDRNGHPRRRWRQRWLQTQGCESQRSSPPGEPEDPGKGASGRGTDGSSDITAAAAAAAAPALATTLSSAGDIPAVSTPAAAAVPPGASTTTRVLEAGARGSGCGLCSGCQAQEDCGVCWICAREGKPGLVRRWRCLARRCLQTRLKKKPKGSGSRKGPGRRRRCAALPPPEQVVSPVVIAHGHCRRPRSNRKCGACAACLRLLDCGECDFCLDKPKFGGSNQKRQKCRWRQCLTFAVKRLLPAAEEDDSATDRPLRLLPRLRKGTFGNRPFRPGWARARGRQSHRLLTEAHSRRLKKKQLPVLKEELSTDSVQPQEEANLVILQGGESIPVLGPNPKPESSPPPTPDHSHPKEYETPALEAFSASPQLKQEVKNFESQAVEATLSPPVSFLPDLPSKEANGDQPQQSVKEEEGLEEEEVASTPVIMEIYSLGKASPTAAGLFGTLDSVLQEFLMELNELPLPAHWEVLPTRGPDLCLIQRSILSTVAAAVIHIQPGLYFRVVVRDVPVPPTHELYSAHPLRLTTVDEVIELICDLEAYHLCPGWPDSWHQGQRSPGCDVLVYEGRCQYCCLKPWSLGRKQ</sequence>
<dbReference type="CDD" id="cd01396">
    <property type="entry name" value="MeCP2_MBD"/>
    <property type="match status" value="1"/>
</dbReference>
<evidence type="ECO:0000256" key="3">
    <source>
        <dbReference type="ARBA" id="ARBA00022771"/>
    </source>
</evidence>
<dbReference type="GO" id="GO:0006346">
    <property type="term" value="P:DNA methylation-dependent constitutive heterochromatin formation"/>
    <property type="evidence" value="ECO:0007669"/>
    <property type="project" value="TreeGrafter"/>
</dbReference>
<evidence type="ECO:0000256" key="10">
    <source>
        <dbReference type="SAM" id="MobiDB-lite"/>
    </source>
</evidence>
<feature type="compositionally biased region" description="Basic and acidic residues" evidence="10">
    <location>
        <begin position="148"/>
        <end position="158"/>
    </location>
</feature>
<dbReference type="GeneID" id="105749301"/>
<dbReference type="SUPFAM" id="SSF54171">
    <property type="entry name" value="DNA-binding domain"/>
    <property type="match status" value="1"/>
</dbReference>
<feature type="region of interest" description="Disordered" evidence="10">
    <location>
        <begin position="600"/>
        <end position="633"/>
    </location>
</feature>
<dbReference type="OrthoDB" id="9451305at2759"/>
<feature type="region of interest" description="Disordered" evidence="10">
    <location>
        <begin position="96"/>
        <end position="262"/>
    </location>
</feature>
<proteinExistence type="predicted"/>
<evidence type="ECO:0000313" key="14">
    <source>
        <dbReference type="Proteomes" id="UP000007648"/>
    </source>
</evidence>
<feature type="compositionally biased region" description="Pro residues" evidence="10">
    <location>
        <begin position="547"/>
        <end position="560"/>
    </location>
</feature>
<comment type="subcellular location">
    <subcellularLocation>
        <location evidence="1">Nucleus</location>
    </subcellularLocation>
</comment>
<dbReference type="AlphaFoldDB" id="A0A7N4PTF6"/>
<feature type="compositionally biased region" description="Basic and acidic residues" evidence="10">
    <location>
        <begin position="1"/>
        <end position="13"/>
    </location>
</feature>
<evidence type="ECO:0000256" key="2">
    <source>
        <dbReference type="ARBA" id="ARBA00022723"/>
    </source>
</evidence>
<evidence type="ECO:0000256" key="7">
    <source>
        <dbReference type="ARBA" id="ARBA00023163"/>
    </source>
</evidence>
<dbReference type="Pfam" id="PF01429">
    <property type="entry name" value="MBD"/>
    <property type="match status" value="1"/>
</dbReference>
<feature type="domain" description="CXXC-type" evidence="12">
    <location>
        <begin position="310"/>
        <end position="355"/>
    </location>
</feature>
<feature type="compositionally biased region" description="Low complexity" evidence="10">
    <location>
        <begin position="159"/>
        <end position="175"/>
    </location>
</feature>
<dbReference type="GO" id="GO:0000122">
    <property type="term" value="P:negative regulation of transcription by RNA polymerase II"/>
    <property type="evidence" value="ECO:0007669"/>
    <property type="project" value="TreeGrafter"/>
</dbReference>
<dbReference type="InterPro" id="IPR001739">
    <property type="entry name" value="Methyl_CpG_DNA-bd"/>
</dbReference>
<feature type="compositionally biased region" description="Low complexity" evidence="10">
    <location>
        <begin position="185"/>
        <end position="194"/>
    </location>
</feature>
<feature type="region of interest" description="Disordered" evidence="10">
    <location>
        <begin position="360"/>
        <end position="379"/>
    </location>
</feature>
<reference evidence="13" key="3">
    <citation type="submission" date="2025-09" db="UniProtKB">
        <authorList>
            <consortium name="Ensembl"/>
        </authorList>
    </citation>
    <scope>IDENTIFICATION</scope>
</reference>
<evidence type="ECO:0000256" key="4">
    <source>
        <dbReference type="ARBA" id="ARBA00022833"/>
    </source>
</evidence>
<organism evidence="13 14">
    <name type="scientific">Sarcophilus harrisii</name>
    <name type="common">Tasmanian devil</name>
    <name type="synonym">Sarcophilus laniarius</name>
    <dbReference type="NCBI Taxonomy" id="9305"/>
    <lineage>
        <taxon>Eukaryota</taxon>
        <taxon>Metazoa</taxon>
        <taxon>Chordata</taxon>
        <taxon>Craniata</taxon>
        <taxon>Vertebrata</taxon>
        <taxon>Euteleostomi</taxon>
        <taxon>Mammalia</taxon>
        <taxon>Metatheria</taxon>
        <taxon>Dasyuromorphia</taxon>
        <taxon>Dasyuridae</taxon>
        <taxon>Sarcophilus</taxon>
    </lineage>
</organism>
<dbReference type="Ensembl" id="ENSSHAT00000050653.1">
    <property type="protein sequence ID" value="ENSSHAP00000041732.1"/>
    <property type="gene ID" value="ENSSHAG00000030617.1"/>
</dbReference>
<feature type="domain" description="MBD" evidence="11">
    <location>
        <begin position="26"/>
        <end position="94"/>
    </location>
</feature>
<feature type="compositionally biased region" description="Polar residues" evidence="10">
    <location>
        <begin position="232"/>
        <end position="241"/>
    </location>
</feature>
<dbReference type="GeneTree" id="ENSGT00950000183005"/>
<dbReference type="Gene3D" id="3.30.890.10">
    <property type="entry name" value="Methyl-cpg-binding Protein 2, Chain A"/>
    <property type="match status" value="1"/>
</dbReference>
<dbReference type="PROSITE" id="PS50982">
    <property type="entry name" value="MBD"/>
    <property type="match status" value="1"/>
</dbReference>
<evidence type="ECO:0000259" key="12">
    <source>
        <dbReference type="PROSITE" id="PS51058"/>
    </source>
</evidence>
<dbReference type="Proteomes" id="UP000007648">
    <property type="component" value="Unassembled WGS sequence"/>
</dbReference>
<evidence type="ECO:0000259" key="11">
    <source>
        <dbReference type="PROSITE" id="PS50982"/>
    </source>
</evidence>
<keyword evidence="8" id="KW-0539">Nucleus</keyword>
<evidence type="ECO:0000256" key="6">
    <source>
        <dbReference type="ARBA" id="ARBA00023125"/>
    </source>
</evidence>
<dbReference type="SMART" id="SM00391">
    <property type="entry name" value="MBD"/>
    <property type="match status" value="1"/>
</dbReference>
<name>A0A7N4PTF6_SARHA</name>
<accession>A0A7N4PTF6</accession>
<dbReference type="PANTHER" id="PTHR12396:SF57">
    <property type="entry name" value="METHYL-CPG-BINDING DOMAIN PROTEIN 1"/>
    <property type="match status" value="1"/>
</dbReference>
<keyword evidence="3 9" id="KW-0863">Zinc-finger</keyword>
<reference evidence="13" key="2">
    <citation type="submission" date="2025-08" db="UniProtKB">
        <authorList>
            <consortium name="Ensembl"/>
        </authorList>
    </citation>
    <scope>IDENTIFICATION</scope>
</reference>
<dbReference type="FunCoup" id="A0A7N4PTF6">
    <property type="interactions" value="2946"/>
</dbReference>
<keyword evidence="5" id="KW-0805">Transcription regulation</keyword>
<dbReference type="InParanoid" id="A0A7N4PTF6"/>
<evidence type="ECO:0000313" key="13">
    <source>
        <dbReference type="Ensembl" id="ENSSHAP00000041732.1"/>
    </source>
</evidence>
<dbReference type="RefSeq" id="XP_023351731.2">
    <property type="nucleotide sequence ID" value="XM_023495963.2"/>
</dbReference>
<evidence type="ECO:0008006" key="15">
    <source>
        <dbReference type="Google" id="ProtNLM"/>
    </source>
</evidence>
<dbReference type="GO" id="GO:0008270">
    <property type="term" value="F:zinc ion binding"/>
    <property type="evidence" value="ECO:0007669"/>
    <property type="project" value="UniProtKB-KW"/>
</dbReference>
<evidence type="ECO:0000256" key="1">
    <source>
        <dbReference type="ARBA" id="ARBA00004123"/>
    </source>
</evidence>
<keyword evidence="14" id="KW-1185">Reference proteome</keyword>
<dbReference type="GO" id="GO:0008327">
    <property type="term" value="F:methyl-CpG binding"/>
    <property type="evidence" value="ECO:0007669"/>
    <property type="project" value="TreeGrafter"/>
</dbReference>
<keyword evidence="6" id="KW-0238">DNA-binding</keyword>
<dbReference type="PROSITE" id="PS51058">
    <property type="entry name" value="ZF_CXXC"/>
    <property type="match status" value="2"/>
</dbReference>
<gene>
    <name evidence="13" type="primary">LOC105749301</name>
</gene>
<keyword evidence="2" id="KW-0479">Metal-binding</keyword>
<evidence type="ECO:0000256" key="5">
    <source>
        <dbReference type="ARBA" id="ARBA00023015"/>
    </source>
</evidence>